<evidence type="ECO:0000256" key="5">
    <source>
        <dbReference type="ARBA" id="ARBA00022801"/>
    </source>
</evidence>
<comment type="catalytic activity">
    <reaction evidence="1 9">
        <text>Cleavage of peptide bonds with very broad specificity.</text>
        <dbReference type="EC" id="3.4.25.1"/>
    </reaction>
</comment>
<evidence type="ECO:0000256" key="3">
    <source>
        <dbReference type="ARBA" id="ARBA00022670"/>
    </source>
</evidence>
<keyword evidence="12" id="KW-1185">Reference proteome</keyword>
<dbReference type="EMBL" id="AP018732">
    <property type="protein sequence ID" value="BBE41688.1"/>
    <property type="molecule type" value="Genomic_DNA"/>
</dbReference>
<comment type="subunit">
    <text evidence="9">The 20S proteasome core is composed of 14 alpha and 14 beta subunits that assemble into four stacked heptameric rings, resulting in a barrel-shaped structure. The two inner rings, each composed of seven catalytic beta subunits, are sandwiched by two outer rings, each composed of seven alpha subunits. The catalytic chamber with the active sites is on the inside of the barrel. Has a gated structure, the ends of the cylinder being occluded by the N-termini of the alpha-subunits. Is capped at one or both ends by the proteasome regulatory ATPase, PAN.</text>
</comment>
<dbReference type="EC" id="3.4.25.1" evidence="9"/>
<dbReference type="SUPFAM" id="SSF56235">
    <property type="entry name" value="N-terminal nucleophile aminohydrolases (Ntn hydrolases)"/>
    <property type="match status" value="1"/>
</dbReference>
<gene>
    <name evidence="9" type="primary">psmB</name>
    <name evidence="11" type="ORF">NAS2_0295</name>
</gene>
<dbReference type="Gene3D" id="3.60.20.10">
    <property type="entry name" value="Glutamine Phosphoribosylpyrophosphate, subunit 1, domain 1"/>
    <property type="match status" value="1"/>
</dbReference>
<dbReference type="GO" id="GO:0019774">
    <property type="term" value="C:proteasome core complex, beta-subunit complex"/>
    <property type="evidence" value="ECO:0007669"/>
    <property type="project" value="UniProtKB-UniRule"/>
</dbReference>
<dbReference type="InterPro" id="IPR019983">
    <property type="entry name" value="Pept_T1A_Psome_bsu_arc"/>
</dbReference>
<dbReference type="Proteomes" id="UP000509448">
    <property type="component" value="Chromosome"/>
</dbReference>
<keyword evidence="3 9" id="KW-0645">Protease</keyword>
<evidence type="ECO:0000256" key="7">
    <source>
        <dbReference type="ARBA" id="ARBA00022942"/>
    </source>
</evidence>
<evidence type="ECO:0000256" key="8">
    <source>
        <dbReference type="ARBA" id="ARBA00023145"/>
    </source>
</evidence>
<evidence type="ECO:0000256" key="2">
    <source>
        <dbReference type="ARBA" id="ARBA00022490"/>
    </source>
</evidence>
<protein>
    <recommendedName>
        <fullName evidence="9">Proteasome subunit beta</fullName>
        <ecNumber evidence="9">3.4.25.1</ecNumber>
    </recommendedName>
    <alternativeName>
        <fullName evidence="9">20S proteasome beta subunit</fullName>
    </alternativeName>
    <alternativeName>
        <fullName evidence="9">Proteasome core protein PsmB</fullName>
    </alternativeName>
</protein>
<dbReference type="GO" id="GO:0010498">
    <property type="term" value="P:proteasomal protein catabolic process"/>
    <property type="evidence" value="ECO:0007669"/>
    <property type="project" value="UniProtKB-UniRule"/>
</dbReference>
<dbReference type="PROSITE" id="PS00854">
    <property type="entry name" value="PROTEASOME_BETA_1"/>
    <property type="match status" value="1"/>
</dbReference>
<proteinExistence type="inferred from homology"/>
<evidence type="ECO:0000256" key="6">
    <source>
        <dbReference type="ARBA" id="ARBA00022813"/>
    </source>
</evidence>
<comment type="similarity">
    <text evidence="9">Belongs to the peptidase T1B family.</text>
</comment>
<dbReference type="HAMAP" id="MF_02113_A">
    <property type="entry name" value="Proteasome_B_A"/>
    <property type="match status" value="1"/>
</dbReference>
<comment type="function">
    <text evidence="9">Component of the proteasome core, a large protease complex with broad specificity involved in protein degradation.</text>
</comment>
<dbReference type="PANTHER" id="PTHR32194">
    <property type="entry name" value="METALLOPROTEASE TLDD"/>
    <property type="match status" value="1"/>
</dbReference>
<dbReference type="PANTHER" id="PTHR32194:SF0">
    <property type="entry name" value="ATP-DEPENDENT PROTEASE SUBUNIT HSLV"/>
    <property type="match status" value="1"/>
</dbReference>
<keyword evidence="7 9" id="KW-0647">Proteasome</keyword>
<keyword evidence="5 9" id="KW-0378">Hydrolase</keyword>
<accession>A0A4P2VKB4</accession>
<evidence type="ECO:0000256" key="9">
    <source>
        <dbReference type="HAMAP-Rule" id="MF_02113"/>
    </source>
</evidence>
<organism evidence="11 12">
    <name type="scientific">Conexivisphaera calida</name>
    <dbReference type="NCBI Taxonomy" id="1874277"/>
    <lineage>
        <taxon>Archaea</taxon>
        <taxon>Nitrososphaerota</taxon>
        <taxon>Conexivisphaeria</taxon>
        <taxon>Conexivisphaerales</taxon>
        <taxon>Conexivisphaeraceae</taxon>
        <taxon>Conexivisphaera</taxon>
    </lineage>
</organism>
<dbReference type="Pfam" id="PF00227">
    <property type="entry name" value="Proteasome"/>
    <property type="match status" value="1"/>
</dbReference>
<dbReference type="GO" id="GO:0004298">
    <property type="term" value="F:threonine-type endopeptidase activity"/>
    <property type="evidence" value="ECO:0007669"/>
    <property type="project" value="UniProtKB-UniRule"/>
</dbReference>
<evidence type="ECO:0000256" key="4">
    <source>
        <dbReference type="ARBA" id="ARBA00022698"/>
    </source>
</evidence>
<feature type="chain" id="PRO_5023259737" description="Proteasome subunit beta" evidence="9">
    <location>
        <begin position="22"/>
        <end position="220"/>
    </location>
</feature>
<sequence>MLYNTGNSVNGAGGMATKTTGTTTVGLIFNGGVVLATDKRVTMGYFIAHRQGRKIYQIDDHLGITISGVVADAQAVIDVLRYGAKQYRVEQGRPMPVRSAASMAANLFFSYRLFPLIADVLIGGFDGSPGLYNIDFFGAMSSEKYVSTGSGSPVAYGVLESGYREGLSEDDAVSLAVKAVHYAMKRDSASGDGIDAVILDARGYREVDQETKRRIVSALG</sequence>
<dbReference type="InterPro" id="IPR023333">
    <property type="entry name" value="Proteasome_suB-type"/>
</dbReference>
<feature type="propeptide" id="PRO_5021050010" description="Removed in mature form; by autocatalysis" evidence="9">
    <location>
        <begin position="1"/>
        <end position="21"/>
    </location>
</feature>
<evidence type="ECO:0000313" key="12">
    <source>
        <dbReference type="Proteomes" id="UP000509448"/>
    </source>
</evidence>
<keyword evidence="6 9" id="KW-0068">Autocatalytic cleavage</keyword>
<dbReference type="AlphaFoldDB" id="A0A4P2VKB4"/>
<dbReference type="PROSITE" id="PS51476">
    <property type="entry name" value="PROTEASOME_BETA_2"/>
    <property type="match status" value="1"/>
</dbReference>
<comment type="subcellular location">
    <subcellularLocation>
        <location evidence="9">Cytoplasm</location>
    </subcellularLocation>
</comment>
<feature type="active site" description="Nucleophile" evidence="9 10">
    <location>
        <position position="22"/>
    </location>
</feature>
<reference evidence="11 12" key="1">
    <citation type="journal article" date="2019" name="ISME J.">
        <title>Isolation and characterization of a thermophilic sulfur- and iron-reducing thaumarchaeote from a terrestrial acidic hot spring.</title>
        <authorList>
            <person name="Kato S."/>
            <person name="Itoh T."/>
            <person name="Yuki M."/>
            <person name="Nagamori M."/>
            <person name="Ohnishi M."/>
            <person name="Uematsu K."/>
            <person name="Suzuki K."/>
            <person name="Takashina T."/>
            <person name="Ohkuma M."/>
        </authorList>
    </citation>
    <scope>NUCLEOTIDE SEQUENCE [LARGE SCALE GENOMIC DNA]</scope>
    <source>
        <strain evidence="11 12">NAS-02</strain>
    </source>
</reference>
<keyword evidence="4 9" id="KW-0888">Threonine protease</keyword>
<dbReference type="GO" id="GO:0005737">
    <property type="term" value="C:cytoplasm"/>
    <property type="evidence" value="ECO:0007669"/>
    <property type="project" value="UniProtKB-SubCell"/>
</dbReference>
<keyword evidence="8 9" id="KW-0865">Zymogen</keyword>
<evidence type="ECO:0000256" key="10">
    <source>
        <dbReference type="PIRSR" id="PIRSR600243-1"/>
    </source>
</evidence>
<dbReference type="InterPro" id="IPR000243">
    <property type="entry name" value="Pept_T1A_subB"/>
</dbReference>
<name>A0A4P2VKB4_9ARCH</name>
<evidence type="ECO:0000256" key="1">
    <source>
        <dbReference type="ARBA" id="ARBA00001198"/>
    </source>
</evidence>
<dbReference type="KEGG" id="ccai:NAS2_0295"/>
<dbReference type="InterPro" id="IPR001353">
    <property type="entry name" value="Proteasome_sua/b"/>
</dbReference>
<dbReference type="InterPro" id="IPR016050">
    <property type="entry name" value="Proteasome_bsu_CS"/>
</dbReference>
<dbReference type="PRINTS" id="PR00141">
    <property type="entry name" value="PROTEASOME"/>
</dbReference>
<evidence type="ECO:0000313" key="11">
    <source>
        <dbReference type="EMBL" id="BBE41688.1"/>
    </source>
</evidence>
<dbReference type="InterPro" id="IPR029055">
    <property type="entry name" value="Ntn_hydrolases_N"/>
</dbReference>
<keyword evidence="2 9" id="KW-0963">Cytoplasm</keyword>
<comment type="activity regulation">
    <text evidence="9">The formation of the proteasomal ATPase PAN-20S proteasome complex, via the docking of the C-termini of PAN into the intersubunit pockets in the alpha-rings, triggers opening of the gate for substrate entry. Interconversion between the open-gate and close-gate conformations leads to a dynamic regulation of the 20S proteasome proteolysis activity.</text>
</comment>